<organism evidence="12 13">
    <name type="scientific">Jeotgalibacillus campisalis</name>
    <dbReference type="NCBI Taxonomy" id="220754"/>
    <lineage>
        <taxon>Bacteria</taxon>
        <taxon>Bacillati</taxon>
        <taxon>Bacillota</taxon>
        <taxon>Bacilli</taxon>
        <taxon>Bacillales</taxon>
        <taxon>Caryophanaceae</taxon>
        <taxon>Jeotgalibacillus</taxon>
    </lineage>
</organism>
<comment type="subcellular location">
    <subcellularLocation>
        <location evidence="1">Cell membrane</location>
        <topology evidence="1">Single-pass membrane protein</topology>
    </subcellularLocation>
</comment>
<dbReference type="Pfam" id="PF22820">
    <property type="entry name" value="TcaA_3rd_4th"/>
    <property type="match status" value="1"/>
</dbReference>
<comment type="caution">
    <text evidence="12">The sequence shown here is derived from an EMBL/GenBank/DDBJ whole genome shotgun (WGS) entry which is preliminary data.</text>
</comment>
<feature type="transmembrane region" description="Helical" evidence="7">
    <location>
        <begin position="49"/>
        <end position="68"/>
    </location>
</feature>
<evidence type="ECO:0000259" key="10">
    <source>
        <dbReference type="Pfam" id="PF22820"/>
    </source>
</evidence>
<dbReference type="InterPro" id="IPR056902">
    <property type="entry name" value="NTF2_YvbJ"/>
</dbReference>
<dbReference type="PATRIC" id="fig|220754.4.peg.3534"/>
<dbReference type="Pfam" id="PF22813">
    <property type="entry name" value="TcaA_2nd"/>
    <property type="match status" value="1"/>
</dbReference>
<feature type="region of interest" description="Disordered" evidence="6">
    <location>
        <begin position="465"/>
        <end position="488"/>
    </location>
</feature>
<feature type="domain" description="TcaA second" evidence="8">
    <location>
        <begin position="75"/>
        <end position="160"/>
    </location>
</feature>
<dbReference type="PANTHER" id="PTHR40038:SF1">
    <property type="entry name" value="MEMBRANE-ASSOCIATED PROTEIN TCAA"/>
    <property type="match status" value="1"/>
</dbReference>
<dbReference type="Pfam" id="PF22819">
    <property type="entry name" value="TcaA_5th"/>
    <property type="match status" value="1"/>
</dbReference>
<evidence type="ECO:0000256" key="1">
    <source>
        <dbReference type="ARBA" id="ARBA00004162"/>
    </source>
</evidence>
<evidence type="ECO:0000256" key="7">
    <source>
        <dbReference type="SAM" id="Phobius"/>
    </source>
</evidence>
<dbReference type="Proteomes" id="UP000031972">
    <property type="component" value="Unassembled WGS sequence"/>
</dbReference>
<evidence type="ECO:0000256" key="3">
    <source>
        <dbReference type="ARBA" id="ARBA00022692"/>
    </source>
</evidence>
<evidence type="ECO:0000256" key="4">
    <source>
        <dbReference type="ARBA" id="ARBA00022989"/>
    </source>
</evidence>
<dbReference type="Pfam" id="PF25155">
    <property type="entry name" value="NTF2_YvbJ"/>
    <property type="match status" value="1"/>
</dbReference>
<keyword evidence="2" id="KW-1003">Cell membrane</keyword>
<reference evidence="12 13" key="1">
    <citation type="submission" date="2015-01" db="EMBL/GenBank/DDBJ databases">
        <title>Jeotgalibacillus campisalis genome sequencing.</title>
        <authorList>
            <person name="Goh K.M."/>
            <person name="Chan K.-G."/>
            <person name="Yaakop A.S."/>
            <person name="Ee R."/>
            <person name="Gan H.M."/>
            <person name="Chan C.S."/>
        </authorList>
    </citation>
    <scope>NUCLEOTIDE SEQUENCE [LARGE SCALE GENOMIC DNA]</scope>
    <source>
        <strain evidence="12 13">SF-57</strain>
    </source>
</reference>
<evidence type="ECO:0000256" key="6">
    <source>
        <dbReference type="SAM" id="MobiDB-lite"/>
    </source>
</evidence>
<sequence>MTRFCKECGAPVSENHSVCTECGHRLPQVEKMEMTEPKPKPPKTKKQKAIVAAGMTAAIVLIGGSFFASKQVSAENTMKKFAEAINQQNADALTSLVVHEDGSTIKKFEAEAMLNFSEEELQAIKESVATTGETPYFADTLYSIEQNGKWLGLFNRYSVKAADQYSELFIPEEEGEIELQLNGTPVSSDAVDTGPYAPGIYTLSSAFENEYGTVTSQQDLTFAGTSGSLHSNTVELDFDYVSFYLDQNTDYETSVILNDTKIPFDSWGVTENIGPLPTDGSITVSIEAEYPWETVKVDKIAVESSNQEVTLPLFTKETEEKFTKVIAAYGEEWVKARAKGDASLFTTATEEWMEETHYMIDDVLSMEIVYSGQLDEVQLQPSQAAITRWENADHLTVPVSFTTTDSYHLESEKATLAQQSVVCNMVLVYSEKEDQFKVDECHTMNHTDSFSGEVTKEGSAELHKGTGVKQNANDNMDGEYEFSEDDSESKERLETFMIEYNDASISAINNVDFSYVSSMLVDGSPRVQEQSDFIDHLGSIGVTEEHVSTTLDKMEVISSTEALAHTTETFVIYNDLGKHTKSYSTITEVHVVDGEIKIYELISTDEID</sequence>
<accession>A0A0C2VGJ8</accession>
<dbReference type="EMBL" id="JXRR01000022">
    <property type="protein sequence ID" value="KIL43118.1"/>
    <property type="molecule type" value="Genomic_DNA"/>
</dbReference>
<keyword evidence="12" id="KW-0808">Transferase</keyword>
<feature type="domain" description="TcaA protein NTF2-like" evidence="9">
    <location>
        <begin position="490"/>
        <end position="601"/>
    </location>
</feature>
<dbReference type="GO" id="GO:0005886">
    <property type="term" value="C:plasma membrane"/>
    <property type="evidence" value="ECO:0007669"/>
    <property type="project" value="UniProtKB-SubCell"/>
</dbReference>
<protein>
    <submittedName>
        <fullName evidence="12">DNA-dirted RNA polymerase</fullName>
        <ecNumber evidence="12">2.7.7.6</ecNumber>
    </submittedName>
</protein>
<dbReference type="InterPro" id="IPR054529">
    <property type="entry name" value="TcaA_2nd"/>
</dbReference>
<evidence type="ECO:0000313" key="13">
    <source>
        <dbReference type="Proteomes" id="UP000031972"/>
    </source>
</evidence>
<dbReference type="InterPro" id="IPR054528">
    <property type="entry name" value="TcaA_5th"/>
</dbReference>
<dbReference type="GO" id="GO:0003899">
    <property type="term" value="F:DNA-directed RNA polymerase activity"/>
    <property type="evidence" value="ECO:0007669"/>
    <property type="project" value="UniProtKB-EC"/>
</dbReference>
<evidence type="ECO:0000313" key="12">
    <source>
        <dbReference type="EMBL" id="KIL43118.1"/>
    </source>
</evidence>
<dbReference type="RefSeq" id="WP_041061412.1">
    <property type="nucleotide sequence ID" value="NZ_JXRR01000022.1"/>
</dbReference>
<dbReference type="InterPro" id="IPR054530">
    <property type="entry name" value="TcaA_4th"/>
</dbReference>
<dbReference type="AlphaFoldDB" id="A0A0C2VGJ8"/>
<keyword evidence="13" id="KW-1185">Reference proteome</keyword>
<feature type="domain" description="TcaA 4th" evidence="10">
    <location>
        <begin position="239"/>
        <end position="311"/>
    </location>
</feature>
<keyword evidence="5 7" id="KW-0472">Membrane</keyword>
<evidence type="ECO:0000256" key="2">
    <source>
        <dbReference type="ARBA" id="ARBA00022475"/>
    </source>
</evidence>
<feature type="compositionally biased region" description="Acidic residues" evidence="6">
    <location>
        <begin position="476"/>
        <end position="488"/>
    </location>
</feature>
<evidence type="ECO:0000259" key="8">
    <source>
        <dbReference type="Pfam" id="PF22813"/>
    </source>
</evidence>
<feature type="domain" description="YvbJ-like NTF2-like" evidence="11">
    <location>
        <begin position="324"/>
        <end position="441"/>
    </location>
</feature>
<dbReference type="EC" id="2.7.7.6" evidence="12"/>
<gene>
    <name evidence="12" type="ORF">KR50_35210</name>
</gene>
<dbReference type="OrthoDB" id="2430074at2"/>
<dbReference type="PANTHER" id="PTHR40038">
    <property type="entry name" value="MEMBRANE-ASSOCIATED PROTEIN TCAA"/>
    <property type="match status" value="1"/>
</dbReference>
<proteinExistence type="predicted"/>
<name>A0A0C2VGJ8_9BACL</name>
<evidence type="ECO:0000259" key="11">
    <source>
        <dbReference type="Pfam" id="PF25155"/>
    </source>
</evidence>
<evidence type="ECO:0000259" key="9">
    <source>
        <dbReference type="Pfam" id="PF22819"/>
    </source>
</evidence>
<keyword evidence="12" id="KW-0548">Nucleotidyltransferase</keyword>
<evidence type="ECO:0000256" key="5">
    <source>
        <dbReference type="ARBA" id="ARBA00023136"/>
    </source>
</evidence>
<keyword evidence="4 7" id="KW-1133">Transmembrane helix</keyword>
<keyword evidence="3 7" id="KW-0812">Transmembrane</keyword>